<protein>
    <recommendedName>
        <fullName evidence="3">BACON domain-containing protein</fullName>
    </recommendedName>
</protein>
<evidence type="ECO:0008006" key="3">
    <source>
        <dbReference type="Google" id="ProtNLM"/>
    </source>
</evidence>
<accession>A0A7C9LRU3</accession>
<organism evidence="1 2">
    <name type="scientific">Prevotella vespertina</name>
    <dbReference type="NCBI Taxonomy" id="2608404"/>
    <lineage>
        <taxon>Bacteria</taxon>
        <taxon>Pseudomonadati</taxon>
        <taxon>Bacteroidota</taxon>
        <taxon>Bacteroidia</taxon>
        <taxon>Bacteroidales</taxon>
        <taxon>Prevotellaceae</taxon>
        <taxon>Prevotella</taxon>
    </lineage>
</organism>
<comment type="caution">
    <text evidence="1">The sequence shown here is derived from an EMBL/GenBank/DDBJ whole genome shotgun (WGS) entry which is preliminary data.</text>
</comment>
<name>A0A7C9LRU3_9BACT</name>
<reference evidence="1 2" key="1">
    <citation type="submission" date="2019-09" db="EMBL/GenBank/DDBJ databases">
        <title>Prevotella A2879 sp. nov., isolated from an abscess of a patient.</title>
        <authorList>
            <person name="Buhl M."/>
            <person name="Oberhettinger P."/>
        </authorList>
    </citation>
    <scope>NUCLEOTIDE SEQUENCE [LARGE SCALE GENOMIC DNA]</scope>
    <source>
        <strain evidence="1 2">A2879</strain>
    </source>
</reference>
<proteinExistence type="predicted"/>
<keyword evidence="2" id="KW-1185">Reference proteome</keyword>
<dbReference type="EMBL" id="VVIQ01000002">
    <property type="protein sequence ID" value="MUL27059.1"/>
    <property type="molecule type" value="Genomic_DNA"/>
</dbReference>
<evidence type="ECO:0000313" key="1">
    <source>
        <dbReference type="EMBL" id="MUL27059.1"/>
    </source>
</evidence>
<sequence>MNKVGRIMVMALIVGFFTTLVSCSKNELDGNWEPMKWEADYPGNPKSIVVPAEGGTYTLRCKNYQNPWLSNVSTEHTVIYAGLESQNFHHIEHDWYNIMVERNAYRIIIKPNTSGKVRKLLIHVTAGDIFDGIEVTQAK</sequence>
<dbReference type="AlphaFoldDB" id="A0A7C9LRU3"/>
<gene>
    <name evidence="1" type="ORF">F0475_01685</name>
</gene>
<dbReference type="RefSeq" id="WP_155715109.1">
    <property type="nucleotide sequence ID" value="NZ_VVIQ01000002.1"/>
</dbReference>
<evidence type="ECO:0000313" key="2">
    <source>
        <dbReference type="Proteomes" id="UP000482295"/>
    </source>
</evidence>
<dbReference type="PROSITE" id="PS51257">
    <property type="entry name" value="PROKAR_LIPOPROTEIN"/>
    <property type="match status" value="1"/>
</dbReference>
<dbReference type="Proteomes" id="UP000482295">
    <property type="component" value="Unassembled WGS sequence"/>
</dbReference>